<dbReference type="InterPro" id="IPR056416">
    <property type="entry name" value="DH_2_fung"/>
</dbReference>
<dbReference type="InterPro" id="IPR056222">
    <property type="entry name" value="PH_23"/>
</dbReference>
<feature type="compositionally biased region" description="Basic and acidic residues" evidence="1">
    <location>
        <begin position="584"/>
        <end position="593"/>
    </location>
</feature>
<protein>
    <submittedName>
        <fullName evidence="5">Uncharacterized protein</fullName>
    </submittedName>
</protein>
<proteinExistence type="predicted"/>
<feature type="compositionally biased region" description="Basic and acidic residues" evidence="1">
    <location>
        <begin position="235"/>
        <end position="246"/>
    </location>
</feature>
<evidence type="ECO:0000259" key="2">
    <source>
        <dbReference type="Pfam" id="PF24340"/>
    </source>
</evidence>
<comment type="caution">
    <text evidence="5">The sequence shown here is derived from an EMBL/GenBank/DDBJ whole genome shotgun (WGS) entry which is preliminary data.</text>
</comment>
<feature type="region of interest" description="Disordered" evidence="1">
    <location>
        <begin position="1055"/>
        <end position="1219"/>
    </location>
</feature>
<feature type="compositionally biased region" description="Low complexity" evidence="1">
    <location>
        <begin position="336"/>
        <end position="358"/>
    </location>
</feature>
<feature type="compositionally biased region" description="Low complexity" evidence="1">
    <location>
        <begin position="1071"/>
        <end position="1081"/>
    </location>
</feature>
<feature type="region of interest" description="Disordered" evidence="1">
    <location>
        <begin position="1232"/>
        <end position="1260"/>
    </location>
</feature>
<name>A0A9P1GY53_9PEZI</name>
<feature type="compositionally biased region" description="Basic and acidic residues" evidence="1">
    <location>
        <begin position="166"/>
        <end position="178"/>
    </location>
</feature>
<feature type="compositionally biased region" description="Basic residues" evidence="1">
    <location>
        <begin position="760"/>
        <end position="773"/>
    </location>
</feature>
<feature type="compositionally biased region" description="Basic and acidic residues" evidence="1">
    <location>
        <begin position="536"/>
        <end position="548"/>
    </location>
</feature>
<reference evidence="5" key="1">
    <citation type="submission" date="2022-11" db="EMBL/GenBank/DDBJ databases">
        <authorList>
            <person name="Scott C."/>
            <person name="Bruce N."/>
        </authorList>
    </citation>
    <scope>NUCLEOTIDE SEQUENCE</scope>
</reference>
<dbReference type="Proteomes" id="UP000838763">
    <property type="component" value="Unassembled WGS sequence"/>
</dbReference>
<dbReference type="Pfam" id="PF24345">
    <property type="entry name" value="PH_24"/>
    <property type="match status" value="1"/>
</dbReference>
<feature type="compositionally biased region" description="Low complexity" evidence="1">
    <location>
        <begin position="48"/>
        <end position="66"/>
    </location>
</feature>
<gene>
    <name evidence="5" type="ORF">PPNO1_LOCUS2697</name>
</gene>
<dbReference type="InterPro" id="IPR056223">
    <property type="entry name" value="PH_24"/>
</dbReference>
<feature type="compositionally biased region" description="Basic and acidic residues" evidence="1">
    <location>
        <begin position="288"/>
        <end position="304"/>
    </location>
</feature>
<organism evidence="5 6">
    <name type="scientific">Parascedosporium putredinis</name>
    <dbReference type="NCBI Taxonomy" id="1442378"/>
    <lineage>
        <taxon>Eukaryota</taxon>
        <taxon>Fungi</taxon>
        <taxon>Dikarya</taxon>
        <taxon>Ascomycota</taxon>
        <taxon>Pezizomycotina</taxon>
        <taxon>Sordariomycetes</taxon>
        <taxon>Hypocreomycetidae</taxon>
        <taxon>Microascales</taxon>
        <taxon>Microascaceae</taxon>
        <taxon>Parascedosporium</taxon>
    </lineage>
</organism>
<feature type="compositionally biased region" description="Low complexity" evidence="1">
    <location>
        <begin position="703"/>
        <end position="716"/>
    </location>
</feature>
<feature type="region of interest" description="Disordered" evidence="1">
    <location>
        <begin position="755"/>
        <end position="774"/>
    </location>
</feature>
<feature type="compositionally biased region" description="Polar residues" evidence="1">
    <location>
        <begin position="1236"/>
        <end position="1253"/>
    </location>
</feature>
<feature type="compositionally biased region" description="Acidic residues" evidence="1">
    <location>
        <begin position="1184"/>
        <end position="1219"/>
    </location>
</feature>
<evidence type="ECO:0000313" key="6">
    <source>
        <dbReference type="Proteomes" id="UP000838763"/>
    </source>
</evidence>
<accession>A0A9P1GY53</accession>
<feature type="compositionally biased region" description="Basic and acidic residues" evidence="1">
    <location>
        <begin position="1109"/>
        <end position="1122"/>
    </location>
</feature>
<evidence type="ECO:0000259" key="3">
    <source>
        <dbReference type="Pfam" id="PF24344"/>
    </source>
</evidence>
<feature type="compositionally biased region" description="Low complexity" evidence="1">
    <location>
        <begin position="1275"/>
        <end position="1299"/>
    </location>
</feature>
<evidence type="ECO:0000313" key="5">
    <source>
        <dbReference type="EMBL" id="CAI4212946.1"/>
    </source>
</evidence>
<feature type="domain" description="DBL homology" evidence="2">
    <location>
        <begin position="802"/>
        <end position="905"/>
    </location>
</feature>
<feature type="compositionally biased region" description="Polar residues" evidence="1">
    <location>
        <begin position="1"/>
        <end position="29"/>
    </location>
</feature>
<dbReference type="OrthoDB" id="5408934at2759"/>
<dbReference type="Pfam" id="PF24340">
    <property type="entry name" value="DH_2"/>
    <property type="match status" value="1"/>
</dbReference>
<feature type="domain" description="PH" evidence="3">
    <location>
        <begin position="918"/>
        <end position="952"/>
    </location>
</feature>
<feature type="region of interest" description="Disordered" evidence="1">
    <location>
        <begin position="1"/>
        <end position="91"/>
    </location>
</feature>
<feature type="compositionally biased region" description="Polar residues" evidence="1">
    <location>
        <begin position="595"/>
        <end position="607"/>
    </location>
</feature>
<feature type="region of interest" description="Disordered" evidence="1">
    <location>
        <begin position="142"/>
        <end position="736"/>
    </location>
</feature>
<feature type="compositionally biased region" description="Low complexity" evidence="1">
    <location>
        <begin position="551"/>
        <end position="563"/>
    </location>
</feature>
<evidence type="ECO:0000256" key="1">
    <source>
        <dbReference type="SAM" id="MobiDB-lite"/>
    </source>
</evidence>
<dbReference type="Pfam" id="PF24344">
    <property type="entry name" value="PH_23"/>
    <property type="match status" value="1"/>
</dbReference>
<feature type="domain" description="PH" evidence="4">
    <location>
        <begin position="1315"/>
        <end position="1442"/>
    </location>
</feature>
<feature type="compositionally biased region" description="Basic and acidic residues" evidence="1">
    <location>
        <begin position="608"/>
        <end position="619"/>
    </location>
</feature>
<sequence>MTNSRRTQNTQNMSIQNESDEPSTPTRPSAGSPANDKLENATAPNQNGAPGDAPATATTPKSAPAAGTRQRAYTKGEGPPPTLLVDFLRGRPSPARLAAQRQRRMSVDAVKAEIRQEMKQGAVQRLQQPGGVRDRVKAWQKSNAAAMAAGDPMATPSEPTEVAFPDETRSVTEDDRMRIKMRKKKRDPPKIVVEQPAPTPAPKSASSGETKPESAETVSLRKKTPPKRGSPGVGEEGRIPLDDGIRVRPMSGPARTDNDRKKGSRKPSKTPPSVVHSVAPSIAPSLSLRDRSPYDLIDRGKDAESSAVMTSIADEPNTPSRRKVSKSTPKLGQKPTSAPTEITQTTQTSKTTETTESTESTETDLPEMAGGRSPGASTNGSGELGEQPSVIESSGPTMAEIPVGKSAFSELDLPLGADARNSTKRPKPQRNPSLSAVPKVFKRVVSEGKKMMQPEPQRPVGVNKPPSIETWLTNTVDPFVDVPANGEAPNPIKRRKSAEKKWAADNQTRGAATVDDTTPKKASPQPEPPHDEDEENKTPKASEKRKSVDATTKTPGKTPPSSGLKRKGATRGVASPLKVSLKKPFREALKEAFKGQSSNQIFTQTSYESREERTYKAIDSEVSFEEECRDPQCQCQQRQHEDDGSRRRSRSPDSFDSRDFEDDRTTSSSLPEPRRRPPTNGFHELSTIVSEESCSSHDNETMSTVSQTTVTQTTVTRDSELSRRSSQKPGLKRRLTKHSDLVSVLSVPDDKSVPLGVKNARSRPSVRRTRSKRSTVTTNDLLGEFADDETFTTENSRPSLTASFRDYLDAWRLGFENLVVNLAPASDVPDDQDSLLNALPRNADGDIVNEDGERVDVAHLLRRPIARIKTLTSFVRALHDTIGSDGTASLVGCFASLQDKARKRHKEERARVTDEDAANTDTTRARDLRTLAAMGYIKIDAGLQVSAKDVFSADKADWRGPEGMAFIPADADGIFIGAQARWRAGTDRDGPGTHNGQIWRELLRLAADDEGQIDDWVDILGTLPLPPLELEPVAPVPECGSPRSMAIDVPLGAQRSLEDGQSSPNRPLSEPTTPTTPTTPTQALVPSRYHSRGPPPSYQLEVTAPQPPTHREPLIPREDAQDPAKPNATPYRSDGAPPPPIHRTFVAPKSKSKSSTLQPPANGRVKRKTSSPLKHEYLPSEASSEAEEEDDSFSESEEDESDMSSESDSSGDDIDSVDIPDTEVGVSIKHPHSEVTESLVSDASLTPSNSASQGGLHRGDHYRQQVQTEEYQQATYHQPQEYQTQYQEPYHQPQQQQEQQHQHQHQQPGLVELTDEVRFVCSVSHWHDKRGIWKDLSSHMCSVVVSDGMMEAFSLKSGRSPGTDKPLIALDLTPVVLVRKSNALDLEVRTAVLGQSKITSISGGTFRFRNSTQEECLNLYAAVHGARLKNEKYMQLENEMRFKSFGERRVGDGDENGGRRARNWFGRKNSYRASARAPARSVDEASTAASSSMSATSFLKRLTGGANLSFNIGRSSLEKQNGGGAMSFYTSGSSSAGAISSDNVPIRLHLLVSASKWEDCGNCRLQVRRPPEGWRQELRANHGLEKRVTVTTIPKKRDGSEAPRVVLDAVLGSGCFTTMGTRGIICSVWEEMRDEQGRMGHIPHTNNPGGSVKKWCFQLSGVAQASWLLTLLHEEVVRA</sequence>
<dbReference type="EMBL" id="CALLCH030000006">
    <property type="protein sequence ID" value="CAI4212946.1"/>
    <property type="molecule type" value="Genomic_DNA"/>
</dbReference>
<evidence type="ECO:0000259" key="4">
    <source>
        <dbReference type="Pfam" id="PF24345"/>
    </source>
</evidence>
<feature type="compositionally biased region" description="Basic and acidic residues" evidence="1">
    <location>
        <begin position="638"/>
        <end position="665"/>
    </location>
</feature>
<keyword evidence="6" id="KW-1185">Reference proteome</keyword>
<feature type="region of interest" description="Disordered" evidence="1">
    <location>
        <begin position="1275"/>
        <end position="1308"/>
    </location>
</feature>